<evidence type="ECO:0000313" key="2">
    <source>
        <dbReference type="Proteomes" id="UP000789901"/>
    </source>
</evidence>
<sequence>MSNSQIKTSHSNKKSKTCTYVKLANLLKICHAVILDHIWKFTRSAATVAQQFKRLSRADLQHYLRHKSHEKYFNNS</sequence>
<evidence type="ECO:0000313" key="1">
    <source>
        <dbReference type="EMBL" id="CAG8834145.1"/>
    </source>
</evidence>
<accession>A0ABN7WK77</accession>
<name>A0ABN7WK77_GIGMA</name>
<gene>
    <name evidence="1" type="ORF">GMARGA_LOCUS31903</name>
</gene>
<proteinExistence type="predicted"/>
<dbReference type="Proteomes" id="UP000789901">
    <property type="component" value="Unassembled WGS sequence"/>
</dbReference>
<comment type="caution">
    <text evidence="1">The sequence shown here is derived from an EMBL/GenBank/DDBJ whole genome shotgun (WGS) entry which is preliminary data.</text>
</comment>
<keyword evidence="2" id="KW-1185">Reference proteome</keyword>
<dbReference type="EMBL" id="CAJVQB010048758">
    <property type="protein sequence ID" value="CAG8834145.1"/>
    <property type="molecule type" value="Genomic_DNA"/>
</dbReference>
<organism evidence="1 2">
    <name type="scientific">Gigaspora margarita</name>
    <dbReference type="NCBI Taxonomy" id="4874"/>
    <lineage>
        <taxon>Eukaryota</taxon>
        <taxon>Fungi</taxon>
        <taxon>Fungi incertae sedis</taxon>
        <taxon>Mucoromycota</taxon>
        <taxon>Glomeromycotina</taxon>
        <taxon>Glomeromycetes</taxon>
        <taxon>Diversisporales</taxon>
        <taxon>Gigasporaceae</taxon>
        <taxon>Gigaspora</taxon>
    </lineage>
</organism>
<feature type="non-terminal residue" evidence="1">
    <location>
        <position position="76"/>
    </location>
</feature>
<protein>
    <submittedName>
        <fullName evidence="1">32076_t:CDS:1</fullName>
    </submittedName>
</protein>
<reference evidence="1 2" key="1">
    <citation type="submission" date="2021-06" db="EMBL/GenBank/DDBJ databases">
        <authorList>
            <person name="Kallberg Y."/>
            <person name="Tangrot J."/>
            <person name="Rosling A."/>
        </authorList>
    </citation>
    <scope>NUCLEOTIDE SEQUENCE [LARGE SCALE GENOMIC DNA]</scope>
    <source>
        <strain evidence="1 2">120-4 pot B 10/14</strain>
    </source>
</reference>